<dbReference type="GO" id="GO:1990904">
    <property type="term" value="C:ribonucleoprotein complex"/>
    <property type="evidence" value="ECO:0007669"/>
    <property type="project" value="UniProtKB-KW"/>
</dbReference>
<dbReference type="InterPro" id="IPR031309">
    <property type="entry name" value="Ribosomal_uL5_C"/>
</dbReference>
<comment type="caution">
    <text evidence="9">The sequence shown here is derived from an EMBL/GenBank/DDBJ whole genome shotgun (WGS) entry which is preliminary data.</text>
</comment>
<comment type="function">
    <text evidence="5">This is 1 of the proteins that bind and probably mediate the attachment of the 5S RNA into the large ribosomal subunit, where it forms part of the central protuberance. In the 70S ribosome it contacts protein S13 of the 30S subunit (bridge B1b), connecting the 2 subunits; this bridge is implicated in subunit movement. Contacts the P site tRNA; the 5S rRNA and some of its associated proteins might help stabilize positioning of ribosome-bound tRNAs.</text>
</comment>
<evidence type="ECO:0000259" key="7">
    <source>
        <dbReference type="Pfam" id="PF00281"/>
    </source>
</evidence>
<dbReference type="HAMAP" id="MF_01333_B">
    <property type="entry name" value="Ribosomal_uL5_B"/>
    <property type="match status" value="1"/>
</dbReference>
<dbReference type="GO" id="GO:0000049">
    <property type="term" value="F:tRNA binding"/>
    <property type="evidence" value="ECO:0007669"/>
    <property type="project" value="UniProtKB-UniRule"/>
</dbReference>
<reference evidence="10" key="1">
    <citation type="submission" date="2017-09" db="EMBL/GenBank/DDBJ databases">
        <title>Depth-based differentiation of microbial function through sediment-hosted aquifers and enrichment of novel symbionts in the deep terrestrial subsurface.</title>
        <authorList>
            <person name="Probst A.J."/>
            <person name="Ladd B."/>
            <person name="Jarett J.K."/>
            <person name="Geller-Mcgrath D.E."/>
            <person name="Sieber C.M.K."/>
            <person name="Emerson J.B."/>
            <person name="Anantharaman K."/>
            <person name="Thomas B.C."/>
            <person name="Malmstrom R."/>
            <person name="Stieglmeier M."/>
            <person name="Klingl A."/>
            <person name="Woyke T."/>
            <person name="Ryan C.M."/>
            <person name="Banfield J.F."/>
        </authorList>
    </citation>
    <scope>NUCLEOTIDE SEQUENCE [LARGE SCALE GENOMIC DNA]</scope>
</reference>
<evidence type="ECO:0000313" key="9">
    <source>
        <dbReference type="EMBL" id="PIZ44411.1"/>
    </source>
</evidence>
<dbReference type="InterPro" id="IPR002132">
    <property type="entry name" value="Ribosomal_uL5"/>
</dbReference>
<dbReference type="Proteomes" id="UP000228920">
    <property type="component" value="Unassembled WGS sequence"/>
</dbReference>
<keyword evidence="5" id="KW-0694">RNA-binding</keyword>
<dbReference type="SUPFAM" id="SSF55282">
    <property type="entry name" value="RL5-like"/>
    <property type="match status" value="1"/>
</dbReference>
<dbReference type="InterPro" id="IPR031310">
    <property type="entry name" value="Ribosomal_uL5_N"/>
</dbReference>
<dbReference type="GO" id="GO:0006412">
    <property type="term" value="P:translation"/>
    <property type="evidence" value="ECO:0007669"/>
    <property type="project" value="UniProtKB-UniRule"/>
</dbReference>
<accession>A0A2M7TF46</accession>
<proteinExistence type="inferred from homology"/>
<comment type="similarity">
    <text evidence="1 5 6">Belongs to the universal ribosomal protein uL5 family.</text>
</comment>
<sequence>MSTLYKETVAPGMLSSGMVKNIMAVPKIEKVIVNTGIGEIKENEEMIKHLFEQMTLITGQRPVIAKAKKSIAGFNVREGLPVGIRVTLRGERMYQFLDKVFNYVLPRTRDFQGLALSGFDGNGNYSFGLTEQLPFLEVDPNKVRRSFGLQVTIVTSTYDDTMARELLKGLGSPFEEENK</sequence>
<evidence type="ECO:0000256" key="5">
    <source>
        <dbReference type="HAMAP-Rule" id="MF_01333"/>
    </source>
</evidence>
<evidence type="ECO:0000259" key="8">
    <source>
        <dbReference type="Pfam" id="PF00673"/>
    </source>
</evidence>
<dbReference type="Pfam" id="PF00281">
    <property type="entry name" value="Ribosomal_L5"/>
    <property type="match status" value="1"/>
</dbReference>
<comment type="subunit">
    <text evidence="5">Part of the 50S ribosomal subunit; part of the 5S rRNA/L5/L18/L25 subcomplex. Contacts the 5S rRNA and the P site tRNA. Forms a bridge to the 30S subunit in the 70S ribosome.</text>
</comment>
<keyword evidence="5" id="KW-0820">tRNA-binding</keyword>
<dbReference type="Pfam" id="PF00673">
    <property type="entry name" value="Ribosomal_L5_C"/>
    <property type="match status" value="1"/>
</dbReference>
<evidence type="ECO:0000256" key="2">
    <source>
        <dbReference type="ARBA" id="ARBA00022980"/>
    </source>
</evidence>
<keyword evidence="2 5" id="KW-0689">Ribosomal protein</keyword>
<feature type="domain" description="Large ribosomal subunit protein uL5 N-terminal" evidence="7">
    <location>
        <begin position="21"/>
        <end position="77"/>
    </location>
</feature>
<dbReference type="GO" id="GO:0019843">
    <property type="term" value="F:rRNA binding"/>
    <property type="evidence" value="ECO:0007669"/>
    <property type="project" value="UniProtKB-UniRule"/>
</dbReference>
<protein>
    <recommendedName>
        <fullName evidence="4 5">Large ribosomal subunit protein uL5</fullName>
    </recommendedName>
</protein>
<dbReference type="AlphaFoldDB" id="A0A2M7TF46"/>
<keyword evidence="3 5" id="KW-0687">Ribonucleoprotein</keyword>
<evidence type="ECO:0000256" key="3">
    <source>
        <dbReference type="ARBA" id="ARBA00023274"/>
    </source>
</evidence>
<dbReference type="InterPro" id="IPR022803">
    <property type="entry name" value="Ribosomal_uL5_dom_sf"/>
</dbReference>
<dbReference type="NCBIfam" id="NF000585">
    <property type="entry name" value="PRK00010.1"/>
    <property type="match status" value="1"/>
</dbReference>
<dbReference type="GO" id="GO:0003735">
    <property type="term" value="F:structural constituent of ribosome"/>
    <property type="evidence" value="ECO:0007669"/>
    <property type="project" value="InterPro"/>
</dbReference>
<dbReference type="InterPro" id="IPR020930">
    <property type="entry name" value="Ribosomal_uL5_bac-type"/>
</dbReference>
<evidence type="ECO:0000256" key="6">
    <source>
        <dbReference type="RuleBase" id="RU003930"/>
    </source>
</evidence>
<keyword evidence="5" id="KW-0699">rRNA-binding</keyword>
<dbReference type="Gene3D" id="3.30.1440.10">
    <property type="match status" value="1"/>
</dbReference>
<name>A0A2M7TF46_UNCKA</name>
<dbReference type="GO" id="GO:0005840">
    <property type="term" value="C:ribosome"/>
    <property type="evidence" value="ECO:0007669"/>
    <property type="project" value="UniProtKB-KW"/>
</dbReference>
<dbReference type="PANTHER" id="PTHR11994">
    <property type="entry name" value="60S RIBOSOMAL PROTEIN L11-RELATED"/>
    <property type="match status" value="1"/>
</dbReference>
<organism evidence="9 10">
    <name type="scientific">candidate division WWE3 bacterium CG_4_10_14_0_2_um_filter_41_14</name>
    <dbReference type="NCBI Taxonomy" id="1975072"/>
    <lineage>
        <taxon>Bacteria</taxon>
        <taxon>Katanobacteria</taxon>
    </lineage>
</organism>
<feature type="domain" description="Large ribosomal subunit protein uL5 C-terminal" evidence="8">
    <location>
        <begin position="81"/>
        <end position="174"/>
    </location>
</feature>
<evidence type="ECO:0000256" key="1">
    <source>
        <dbReference type="ARBA" id="ARBA00008553"/>
    </source>
</evidence>
<evidence type="ECO:0000256" key="4">
    <source>
        <dbReference type="ARBA" id="ARBA00035245"/>
    </source>
</evidence>
<dbReference type="PIRSF" id="PIRSF002161">
    <property type="entry name" value="Ribosomal_L5"/>
    <property type="match status" value="1"/>
</dbReference>
<dbReference type="FunFam" id="3.30.1440.10:FF:000001">
    <property type="entry name" value="50S ribosomal protein L5"/>
    <property type="match status" value="1"/>
</dbReference>
<dbReference type="EMBL" id="PFNL01000180">
    <property type="protein sequence ID" value="PIZ44411.1"/>
    <property type="molecule type" value="Genomic_DNA"/>
</dbReference>
<evidence type="ECO:0000313" key="10">
    <source>
        <dbReference type="Proteomes" id="UP000228920"/>
    </source>
</evidence>
<gene>
    <name evidence="5" type="primary">rplE</name>
    <name evidence="9" type="ORF">COY32_06490</name>
</gene>